<name>A0A3D8GWX1_9BACI</name>
<reference evidence="2 3" key="1">
    <citation type="submission" date="2018-07" db="EMBL/GenBank/DDBJ databases">
        <title>Bacillus sp. YLB-04 draft genome sequence.</title>
        <authorList>
            <person name="Yu L."/>
            <person name="Tang X."/>
        </authorList>
    </citation>
    <scope>NUCLEOTIDE SEQUENCE [LARGE SCALE GENOMIC DNA]</scope>
    <source>
        <strain evidence="2 3">YLB-04</strain>
    </source>
</reference>
<dbReference type="GO" id="GO:0003676">
    <property type="term" value="F:nucleic acid binding"/>
    <property type="evidence" value="ECO:0007669"/>
    <property type="project" value="InterPro"/>
</dbReference>
<dbReference type="SUPFAM" id="SSF50249">
    <property type="entry name" value="Nucleic acid-binding proteins"/>
    <property type="match status" value="1"/>
</dbReference>
<dbReference type="Proteomes" id="UP000257144">
    <property type="component" value="Unassembled WGS sequence"/>
</dbReference>
<evidence type="ECO:0000313" key="2">
    <source>
        <dbReference type="EMBL" id="RDU38945.1"/>
    </source>
</evidence>
<keyword evidence="3" id="KW-1185">Reference proteome</keyword>
<protein>
    <recommendedName>
        <fullName evidence="1">S1 motif domain-containing protein</fullName>
    </recommendedName>
</protein>
<evidence type="ECO:0000259" key="1">
    <source>
        <dbReference type="PROSITE" id="PS50126"/>
    </source>
</evidence>
<gene>
    <name evidence="2" type="ORF">DRW41_00625</name>
</gene>
<dbReference type="Gene3D" id="2.40.50.140">
    <property type="entry name" value="Nucleic acid-binding proteins"/>
    <property type="match status" value="1"/>
</dbReference>
<dbReference type="Pfam" id="PF00575">
    <property type="entry name" value="S1"/>
    <property type="match status" value="1"/>
</dbReference>
<dbReference type="EMBL" id="QNQT01000001">
    <property type="protein sequence ID" value="RDU38945.1"/>
    <property type="molecule type" value="Genomic_DNA"/>
</dbReference>
<feature type="domain" description="S1 motif" evidence="1">
    <location>
        <begin position="110"/>
        <end position="182"/>
    </location>
</feature>
<organism evidence="2 3">
    <name type="scientific">Neobacillus piezotolerans</name>
    <dbReference type="NCBI Taxonomy" id="2259171"/>
    <lineage>
        <taxon>Bacteria</taxon>
        <taxon>Bacillati</taxon>
        <taxon>Bacillota</taxon>
        <taxon>Bacilli</taxon>
        <taxon>Bacillales</taxon>
        <taxon>Bacillaceae</taxon>
        <taxon>Neobacillus</taxon>
    </lineage>
</organism>
<sequence>MLSWIRGFKSPFSLLEFKKRIENFSVDNEKVKRLNTLLEDIYRVGIIGNYNPYLKSHRWQHKSDERVIIDEGWLFVIHNGLNTALSVTKAKKEKNQTDLYNYDSTALKPNEIYDAVVTRIYPNRVIVDIHDNGMKYKGSIHISKVTNRFVRDINEYFNIGKQVTVKVLNYDSLHRSWVLENQTLITN</sequence>
<dbReference type="PROSITE" id="PS50126">
    <property type="entry name" value="S1"/>
    <property type="match status" value="1"/>
</dbReference>
<dbReference type="InterPro" id="IPR003029">
    <property type="entry name" value="S1_domain"/>
</dbReference>
<dbReference type="SMART" id="SM00316">
    <property type="entry name" value="S1"/>
    <property type="match status" value="1"/>
</dbReference>
<evidence type="ECO:0000313" key="3">
    <source>
        <dbReference type="Proteomes" id="UP000257144"/>
    </source>
</evidence>
<dbReference type="InterPro" id="IPR012340">
    <property type="entry name" value="NA-bd_OB-fold"/>
</dbReference>
<comment type="caution">
    <text evidence="2">The sequence shown here is derived from an EMBL/GenBank/DDBJ whole genome shotgun (WGS) entry which is preliminary data.</text>
</comment>
<dbReference type="OrthoDB" id="9179688at2"/>
<proteinExistence type="predicted"/>
<accession>A0A3D8GWX1</accession>
<dbReference type="AlphaFoldDB" id="A0A3D8GWX1"/>